<dbReference type="InterPro" id="IPR014036">
    <property type="entry name" value="DeoR-like_C"/>
</dbReference>
<evidence type="ECO:0000313" key="6">
    <source>
        <dbReference type="Proteomes" id="UP000270299"/>
    </source>
</evidence>
<keyword evidence="6" id="KW-1185">Reference proteome</keyword>
<organism evidence="5 6">
    <name type="scientific">Mycetocola manganoxydans</name>
    <dbReference type="NCBI Taxonomy" id="699879"/>
    <lineage>
        <taxon>Bacteria</taxon>
        <taxon>Bacillati</taxon>
        <taxon>Actinomycetota</taxon>
        <taxon>Actinomycetes</taxon>
        <taxon>Micrococcales</taxon>
        <taxon>Microbacteriaceae</taxon>
        <taxon>Mycetocola</taxon>
    </lineage>
</organism>
<accession>A0A3L6ZW07</accession>
<dbReference type="InterPro" id="IPR001034">
    <property type="entry name" value="DeoR_HTH"/>
</dbReference>
<dbReference type="SMART" id="SM00420">
    <property type="entry name" value="HTH_DEOR"/>
    <property type="match status" value="1"/>
</dbReference>
<protein>
    <submittedName>
        <fullName evidence="5">DeoR/GlpR transcriptional regulator</fullName>
    </submittedName>
</protein>
<keyword evidence="2" id="KW-0238">DNA-binding</keyword>
<proteinExistence type="predicted"/>
<evidence type="ECO:0000256" key="1">
    <source>
        <dbReference type="ARBA" id="ARBA00023015"/>
    </source>
</evidence>
<dbReference type="Gene3D" id="3.40.50.1360">
    <property type="match status" value="1"/>
</dbReference>
<reference evidence="5 6" key="1">
    <citation type="submission" date="2018-10" db="EMBL/GenBank/DDBJ databases">
        <authorList>
            <person name="Li J."/>
        </authorList>
    </citation>
    <scope>NUCLEOTIDE SEQUENCE [LARGE SCALE GENOMIC DNA]</scope>
    <source>
        <strain evidence="5 6">CCTCC AB209002</strain>
    </source>
</reference>
<keyword evidence="1" id="KW-0805">Transcription regulation</keyword>
<evidence type="ECO:0000259" key="4">
    <source>
        <dbReference type="PROSITE" id="PS51000"/>
    </source>
</evidence>
<dbReference type="PROSITE" id="PS51000">
    <property type="entry name" value="HTH_DEOR_2"/>
    <property type="match status" value="1"/>
</dbReference>
<dbReference type="PROSITE" id="PS00894">
    <property type="entry name" value="HTH_DEOR_1"/>
    <property type="match status" value="1"/>
</dbReference>
<sequence length="262" mass="27684">MNRAERLTAILDLLAEHDRVDVDDLVGRLAISPATARRDLDLLAEQQLLTRTRGGAVGHSVSYDLPRRYRPDQPASPKERIARAASALIPRGAVVGLCGGTTSTAIASLLTSRADLTEPSTGVSLTIVTNAVNIAVQLAVRPQFKVVVTGGVVHPRSYELVGPYSDLMLREVSLDLAFLGVNGIDPAIGATVHDEGEARINRLMAARSDRAIVVAESSKIGHRAFANVGGADTFSTLITDEGITATQSRAFTEAGIDVIVAT</sequence>
<dbReference type="AlphaFoldDB" id="A0A3L6ZW07"/>
<feature type="domain" description="HTH deoR-type" evidence="4">
    <location>
        <begin position="3"/>
        <end position="58"/>
    </location>
</feature>
<dbReference type="InterPro" id="IPR036388">
    <property type="entry name" value="WH-like_DNA-bd_sf"/>
</dbReference>
<name>A0A3L6ZW07_9MICO</name>
<dbReference type="Pfam" id="PF00455">
    <property type="entry name" value="DeoRC"/>
    <property type="match status" value="1"/>
</dbReference>
<dbReference type="OrthoDB" id="7688673at2"/>
<dbReference type="InterPro" id="IPR036390">
    <property type="entry name" value="WH_DNA-bd_sf"/>
</dbReference>
<gene>
    <name evidence="5" type="ORF">D9V29_06485</name>
</gene>
<dbReference type="GO" id="GO:0003677">
    <property type="term" value="F:DNA binding"/>
    <property type="evidence" value="ECO:0007669"/>
    <property type="project" value="UniProtKB-KW"/>
</dbReference>
<dbReference type="Proteomes" id="UP000270299">
    <property type="component" value="Unassembled WGS sequence"/>
</dbReference>
<dbReference type="SUPFAM" id="SSF100950">
    <property type="entry name" value="NagB/RpiA/CoA transferase-like"/>
    <property type="match status" value="1"/>
</dbReference>
<dbReference type="Gene3D" id="1.10.10.10">
    <property type="entry name" value="Winged helix-like DNA-binding domain superfamily/Winged helix DNA-binding domain"/>
    <property type="match status" value="1"/>
</dbReference>
<dbReference type="InterPro" id="IPR018356">
    <property type="entry name" value="Tscrpt_reg_HTH_DeoR_CS"/>
</dbReference>
<dbReference type="PANTHER" id="PTHR30363">
    <property type="entry name" value="HTH-TYPE TRANSCRIPTIONAL REGULATOR SRLR-RELATED"/>
    <property type="match status" value="1"/>
</dbReference>
<dbReference type="PANTHER" id="PTHR30363:SF44">
    <property type="entry name" value="AGA OPERON TRANSCRIPTIONAL REPRESSOR-RELATED"/>
    <property type="match status" value="1"/>
</dbReference>
<dbReference type="GO" id="GO:0003700">
    <property type="term" value="F:DNA-binding transcription factor activity"/>
    <property type="evidence" value="ECO:0007669"/>
    <property type="project" value="InterPro"/>
</dbReference>
<dbReference type="EMBL" id="RCUV01000006">
    <property type="protein sequence ID" value="RLP72077.1"/>
    <property type="molecule type" value="Genomic_DNA"/>
</dbReference>
<dbReference type="InterPro" id="IPR050313">
    <property type="entry name" value="Carb_Metab_HTH_regulators"/>
</dbReference>
<dbReference type="SUPFAM" id="SSF46785">
    <property type="entry name" value="Winged helix' DNA-binding domain"/>
    <property type="match status" value="1"/>
</dbReference>
<evidence type="ECO:0000256" key="3">
    <source>
        <dbReference type="ARBA" id="ARBA00023163"/>
    </source>
</evidence>
<evidence type="ECO:0000256" key="2">
    <source>
        <dbReference type="ARBA" id="ARBA00023125"/>
    </source>
</evidence>
<dbReference type="SMART" id="SM01134">
    <property type="entry name" value="DeoRC"/>
    <property type="match status" value="1"/>
</dbReference>
<comment type="caution">
    <text evidence="5">The sequence shown here is derived from an EMBL/GenBank/DDBJ whole genome shotgun (WGS) entry which is preliminary data.</text>
</comment>
<evidence type="ECO:0000313" key="5">
    <source>
        <dbReference type="EMBL" id="RLP72077.1"/>
    </source>
</evidence>
<dbReference type="RefSeq" id="WP_121672518.1">
    <property type="nucleotide sequence ID" value="NZ_BMXM01000005.1"/>
</dbReference>
<dbReference type="Pfam" id="PF08220">
    <property type="entry name" value="HTH_DeoR"/>
    <property type="match status" value="1"/>
</dbReference>
<dbReference type="InterPro" id="IPR037171">
    <property type="entry name" value="NagB/RpiA_transferase-like"/>
</dbReference>
<dbReference type="PRINTS" id="PR00037">
    <property type="entry name" value="HTHLACR"/>
</dbReference>
<keyword evidence="3" id="KW-0804">Transcription</keyword>